<keyword evidence="1" id="KW-1133">Transmembrane helix</keyword>
<name>R4IVA5_9MYRI</name>
<dbReference type="AlphaFoldDB" id="R4IVA5"/>
<proteinExistence type="predicted"/>
<reference evidence="2" key="1">
    <citation type="journal article" date="2014" name="Mitochondrial DNA">
        <title>The complete mitochondrial genome of Scolopocryptops sp. (Chilopoda: Scolopendromorpha: Scolopocryptopidae).</title>
        <authorList>
            <person name="Gai Y."/>
            <person name="Ma H."/>
            <person name="Ma J."/>
            <person name="Li C."/>
            <person name="Yang Q."/>
        </authorList>
    </citation>
    <scope>NUCLEOTIDE SEQUENCE</scope>
</reference>
<geneLocation type="mitochondrion" evidence="2"/>
<sequence>MPQMAPMPWLFYMLLFNITLILMMTSMMYVSSNKLHLLKSKITMTPKSFKW</sequence>
<dbReference type="EMBL" id="KC200076">
    <property type="protein sequence ID" value="AGC94478.1"/>
    <property type="molecule type" value="Genomic_DNA"/>
</dbReference>
<evidence type="ECO:0000313" key="2">
    <source>
        <dbReference type="EMBL" id="AGC94478.1"/>
    </source>
</evidence>
<gene>
    <name evidence="2" type="primary">ATP8</name>
</gene>
<evidence type="ECO:0000256" key="1">
    <source>
        <dbReference type="SAM" id="Phobius"/>
    </source>
</evidence>
<protein>
    <submittedName>
        <fullName evidence="2">ATP synthase F0 subunit 8</fullName>
    </submittedName>
</protein>
<organism evidence="2">
    <name type="scientific">Scolopocryptops sp. 1 YG-2013</name>
    <dbReference type="NCBI Taxonomy" id="1285684"/>
    <lineage>
        <taxon>Eukaryota</taxon>
        <taxon>Metazoa</taxon>
        <taxon>Ecdysozoa</taxon>
        <taxon>Arthropoda</taxon>
        <taxon>Myriapoda</taxon>
        <taxon>Chilopoda</taxon>
        <taxon>Pleurostigmophora</taxon>
        <taxon>Scolopendromorpha</taxon>
        <taxon>Cryptopidae</taxon>
        <taxon>Scolopocryptops</taxon>
    </lineage>
</organism>
<keyword evidence="1" id="KW-0812">Transmembrane</keyword>
<accession>R4IVA5</accession>
<keyword evidence="1" id="KW-0472">Membrane</keyword>
<keyword evidence="2" id="KW-0496">Mitochondrion</keyword>
<feature type="transmembrane region" description="Helical" evidence="1">
    <location>
        <begin position="12"/>
        <end position="31"/>
    </location>
</feature>